<feature type="compositionally biased region" description="Basic and acidic residues" evidence="1">
    <location>
        <begin position="54"/>
        <end position="72"/>
    </location>
</feature>
<dbReference type="Proteomes" id="UP001498421">
    <property type="component" value="Unassembled WGS sequence"/>
</dbReference>
<organism evidence="2 3">
    <name type="scientific">Neonectria magnoliae</name>
    <dbReference type="NCBI Taxonomy" id="2732573"/>
    <lineage>
        <taxon>Eukaryota</taxon>
        <taxon>Fungi</taxon>
        <taxon>Dikarya</taxon>
        <taxon>Ascomycota</taxon>
        <taxon>Pezizomycotina</taxon>
        <taxon>Sordariomycetes</taxon>
        <taxon>Hypocreomycetidae</taxon>
        <taxon>Hypocreales</taxon>
        <taxon>Nectriaceae</taxon>
        <taxon>Neonectria</taxon>
    </lineage>
</organism>
<comment type="caution">
    <text evidence="2">The sequence shown here is derived from an EMBL/GenBank/DDBJ whole genome shotgun (WGS) entry which is preliminary data.</text>
</comment>
<feature type="region of interest" description="Disordered" evidence="1">
    <location>
        <begin position="44"/>
        <end position="81"/>
    </location>
</feature>
<feature type="region of interest" description="Disordered" evidence="1">
    <location>
        <begin position="382"/>
        <end position="553"/>
    </location>
</feature>
<feature type="compositionally biased region" description="Polar residues" evidence="1">
    <location>
        <begin position="456"/>
        <end position="471"/>
    </location>
</feature>
<dbReference type="EMBL" id="JAZAVK010000077">
    <property type="protein sequence ID" value="KAK7425730.1"/>
    <property type="molecule type" value="Genomic_DNA"/>
</dbReference>
<protein>
    <submittedName>
        <fullName evidence="2">Uncharacterized protein</fullName>
    </submittedName>
</protein>
<name>A0ABR1HWU5_9HYPO</name>
<reference evidence="2 3" key="1">
    <citation type="journal article" date="2025" name="Microbiol. Resour. Announc.">
        <title>Draft genome sequences for Neonectria magnoliae and Neonectria punicea, canker pathogens of Liriodendron tulipifera and Acer saccharum in West Virginia.</title>
        <authorList>
            <person name="Petronek H.M."/>
            <person name="Kasson M.T."/>
            <person name="Metheny A.M."/>
            <person name="Stauder C.M."/>
            <person name="Lovett B."/>
            <person name="Lynch S.C."/>
            <person name="Garnas J.R."/>
            <person name="Kasson L.R."/>
            <person name="Stajich J.E."/>
        </authorList>
    </citation>
    <scope>NUCLEOTIDE SEQUENCE [LARGE SCALE GENOMIC DNA]</scope>
    <source>
        <strain evidence="2 3">NRRL 64651</strain>
    </source>
</reference>
<gene>
    <name evidence="2" type="ORF">QQZ08_007829</name>
</gene>
<sequence length="733" mass="81468">MLPTLRPVSKLTLSGTSSATMPLTTLAPLTFDKPSDLRIVLVPTQEDSATTASDHQRSELDDSESRISDVHESSNQNIPVHPVPSMQEAFAESLHEVTNGQGGPGKPNLRELDAKGRRERLIEQGAQDEPFDTPWRYRPGQEQHEVYKLIAQITFGVYLLLNGLAADDSQVVSILQGHINEVDEFLEVMLEDFAQAHQDLTERIAHLQLPMGNRHAFEGMLEDRNFRAQILAGNEKIDHILARTNAAMKQWDDDIDAGLRSSESFMDWLNEHKDTQWPDSSSDLAKIFQAMKGNADGWLNAFDDLNNQAQDLNGLIIKLMTIVAEMEKTAGEVSRKTWPPPRVADPDVDTLSDFPLPGSTPLLPPRLSFQAAAAAEPMLTLSPTVYDGTPKSTPRLTKKEEPDTEEELAGFDDGALYILQPRTYTPRLPEPLPSPMVKSSPPQQARPQLQLEIRPQSRSQPTPSQRPQSRGQPIPSPMPQSRGQPKPSTRPQSRSQTTPQLPQSEGFQQKRTSLRHRVSQKTTPPEAIQIPPRNAAEAKSVRPSTGHAAPQTRISLAPDSAYASDLEVAHPHRLPRASSHADFSVPVQPPVMISPSEQQQYYHPVRASPHSPLQQRPHTADPREAQYRPSGYFPGHVRQQPSRMGGMSTLSSVTTATYDDTATVTSRATTQAGGKRVKKKKSALGWLKKAFSMDDEERAEYQARKAMQYNNQYSGQYFDGTTSPKFLDGKRLR</sequence>
<keyword evidence="3" id="KW-1185">Reference proteome</keyword>
<proteinExistence type="predicted"/>
<evidence type="ECO:0000256" key="1">
    <source>
        <dbReference type="SAM" id="MobiDB-lite"/>
    </source>
</evidence>
<evidence type="ECO:0000313" key="3">
    <source>
        <dbReference type="Proteomes" id="UP001498421"/>
    </source>
</evidence>
<accession>A0ABR1HWU5</accession>
<feature type="region of interest" description="Disordered" evidence="1">
    <location>
        <begin position="607"/>
        <end position="630"/>
    </location>
</feature>
<evidence type="ECO:0000313" key="2">
    <source>
        <dbReference type="EMBL" id="KAK7425730.1"/>
    </source>
</evidence>
<feature type="compositionally biased region" description="Polar residues" evidence="1">
    <location>
        <begin position="479"/>
        <end position="511"/>
    </location>
</feature>